<dbReference type="Proteomes" id="UP000012073">
    <property type="component" value="Unassembled WGS sequence"/>
</dbReference>
<evidence type="ECO:0000256" key="1">
    <source>
        <dbReference type="SAM" id="MobiDB-lite"/>
    </source>
</evidence>
<dbReference type="Gramene" id="CDF35127">
    <property type="protein sequence ID" value="CDF35127"/>
    <property type="gene ID" value="CHC_T00003064001"/>
</dbReference>
<feature type="region of interest" description="Disordered" evidence="1">
    <location>
        <begin position="1"/>
        <end position="21"/>
    </location>
</feature>
<dbReference type="AlphaFoldDB" id="R7Q9B6"/>
<reference evidence="3" key="1">
    <citation type="journal article" date="2013" name="Proc. Natl. Acad. Sci. U.S.A.">
        <title>Genome structure and metabolic features in the red seaweed Chondrus crispus shed light on evolution of the Archaeplastida.</title>
        <authorList>
            <person name="Collen J."/>
            <person name="Porcel B."/>
            <person name="Carre W."/>
            <person name="Ball S.G."/>
            <person name="Chaparro C."/>
            <person name="Tonon T."/>
            <person name="Barbeyron T."/>
            <person name="Michel G."/>
            <person name="Noel B."/>
            <person name="Valentin K."/>
            <person name="Elias M."/>
            <person name="Artiguenave F."/>
            <person name="Arun A."/>
            <person name="Aury J.M."/>
            <person name="Barbosa-Neto J.F."/>
            <person name="Bothwell J.H."/>
            <person name="Bouget F.Y."/>
            <person name="Brillet L."/>
            <person name="Cabello-Hurtado F."/>
            <person name="Capella-Gutierrez S."/>
            <person name="Charrier B."/>
            <person name="Cladiere L."/>
            <person name="Cock J.M."/>
            <person name="Coelho S.M."/>
            <person name="Colleoni C."/>
            <person name="Czjzek M."/>
            <person name="Da Silva C."/>
            <person name="Delage L."/>
            <person name="Denoeud F."/>
            <person name="Deschamps P."/>
            <person name="Dittami S.M."/>
            <person name="Gabaldon T."/>
            <person name="Gachon C.M."/>
            <person name="Groisillier A."/>
            <person name="Herve C."/>
            <person name="Jabbari K."/>
            <person name="Katinka M."/>
            <person name="Kloareg B."/>
            <person name="Kowalczyk N."/>
            <person name="Labadie K."/>
            <person name="Leblanc C."/>
            <person name="Lopez P.J."/>
            <person name="McLachlan D.H."/>
            <person name="Meslet-Cladiere L."/>
            <person name="Moustafa A."/>
            <person name="Nehr Z."/>
            <person name="Nyvall Collen P."/>
            <person name="Panaud O."/>
            <person name="Partensky F."/>
            <person name="Poulain J."/>
            <person name="Rensing S.A."/>
            <person name="Rousvoal S."/>
            <person name="Samson G."/>
            <person name="Symeonidi A."/>
            <person name="Weissenbach J."/>
            <person name="Zambounis A."/>
            <person name="Wincker P."/>
            <person name="Boyen C."/>
        </authorList>
    </citation>
    <scope>NUCLEOTIDE SEQUENCE [LARGE SCALE GENOMIC DNA]</scope>
    <source>
        <strain evidence="3">cv. Stackhouse</strain>
    </source>
</reference>
<feature type="compositionally biased region" description="Basic residues" evidence="1">
    <location>
        <begin position="1"/>
        <end position="13"/>
    </location>
</feature>
<keyword evidence="3" id="KW-1185">Reference proteome</keyword>
<name>R7Q9B6_CHOCR</name>
<dbReference type="RefSeq" id="XP_005714946.1">
    <property type="nucleotide sequence ID" value="XM_005714889.1"/>
</dbReference>
<gene>
    <name evidence="2" type="ORF">CHC_T00003064001</name>
</gene>
<dbReference type="GeneID" id="17322652"/>
<protein>
    <submittedName>
        <fullName evidence="2">Uncharacterized protein</fullName>
    </submittedName>
</protein>
<proteinExistence type="predicted"/>
<evidence type="ECO:0000313" key="2">
    <source>
        <dbReference type="EMBL" id="CDF35127.1"/>
    </source>
</evidence>
<sequence length="252" mass="27622">MKQQAPKRAKPKRAKPELAADTKDIAELSQESLAAQINKKSKGGAARKIVTLLEETEAGTSDWGAAGIRPDARTYRVAIRSLLKLNRTELAIHVYRMRMEARLKRTDAIASDLPLAANIIRAILRDVKNRKTQARDRDDVFSEMKADCAAFIDMGSVEGRRRLDRSGQMNGGCERSLCIKTGHGTTVRRRKLSGNSVISSAQNGGPFFPFAALMDVLTPSQPLICTLTDGPHFPRAVSSASPCCRRPKHASL</sequence>
<accession>R7Q9B6</accession>
<dbReference type="EMBL" id="HG001718">
    <property type="protein sequence ID" value="CDF35127.1"/>
    <property type="molecule type" value="Genomic_DNA"/>
</dbReference>
<organism evidence="2 3">
    <name type="scientific">Chondrus crispus</name>
    <name type="common">Carrageen Irish moss</name>
    <name type="synonym">Polymorpha crispa</name>
    <dbReference type="NCBI Taxonomy" id="2769"/>
    <lineage>
        <taxon>Eukaryota</taxon>
        <taxon>Rhodophyta</taxon>
        <taxon>Florideophyceae</taxon>
        <taxon>Rhodymeniophycidae</taxon>
        <taxon>Gigartinales</taxon>
        <taxon>Gigartinaceae</taxon>
        <taxon>Chondrus</taxon>
    </lineage>
</organism>
<dbReference type="KEGG" id="ccp:CHC_T00003064001"/>
<evidence type="ECO:0000313" key="3">
    <source>
        <dbReference type="Proteomes" id="UP000012073"/>
    </source>
</evidence>